<feature type="region of interest" description="Disordered" evidence="2">
    <location>
        <begin position="365"/>
        <end position="412"/>
    </location>
</feature>
<dbReference type="InterPro" id="IPR001878">
    <property type="entry name" value="Znf_CCHC"/>
</dbReference>
<keyword evidence="5" id="KW-1185">Reference proteome</keyword>
<keyword evidence="1" id="KW-0479">Metal-binding</keyword>
<dbReference type="Gene3D" id="2.40.70.10">
    <property type="entry name" value="Acid Proteases"/>
    <property type="match status" value="1"/>
</dbReference>
<dbReference type="InterPro" id="IPR032567">
    <property type="entry name" value="RTL1-rel"/>
</dbReference>
<gene>
    <name evidence="4" type="ORF">DPX16_6644</name>
</gene>
<dbReference type="SUPFAM" id="SSF50630">
    <property type="entry name" value="Acid proteases"/>
    <property type="match status" value="1"/>
</dbReference>
<dbReference type="Pfam" id="PF19259">
    <property type="entry name" value="Ty3_capsid"/>
    <property type="match status" value="1"/>
</dbReference>
<sequence>MQPHLYPNDTSKIAFLISQLNGKALKWADSIWSQHGAITQSYSAFISHFREVFGKPLTDSSAGEKLYNLKQGAMSIYDYALQFRTLAAVCGWNEQALITTYRQGLEPRVRLQLAACEDTIGLEKFIQHSIRCATRMQACLQEHQDQFLPISSLCRSEPVSSPEPANDPMDVENSRLTPSERQRRLTLHLCLYCGAPGHIISACPIRPPRPMVSAIIPSLKKMKPLSTVVNLTAADVSIAVVALLDSGSAGNFISCALCRQLRLKTSPSPTVYQINSITGRPLSRKQVRRIGGPLKLQVGLLHHEDIHLLVLEDSTADVVLGRPWLEQHNPTISWNTGEILKWGETCFSGCISDLPVPPLPPSELSLGATSIESPGKNATAPPEVVVNSAAPPDAAGPVPLPSRHKQRKRKKASFASQSLVVHELPAFSDMATEAIPKCLALLAPPLLPVKPALPKLPAPPWPSARTPELPEPAWTGSPVPVHFLMAGIHQADSRPSGSFCSSAD</sequence>
<dbReference type="PANTHER" id="PTHR15503">
    <property type="entry name" value="LDOC1 RELATED"/>
    <property type="match status" value="1"/>
</dbReference>
<dbReference type="PANTHER" id="PTHR15503:SF22">
    <property type="entry name" value="TRANSPOSON TY3-I GAG POLYPROTEIN"/>
    <property type="match status" value="1"/>
</dbReference>
<dbReference type="InterPro" id="IPR045358">
    <property type="entry name" value="Ty3_capsid"/>
</dbReference>
<keyword evidence="1" id="KW-0863">Zinc-finger</keyword>
<evidence type="ECO:0000256" key="2">
    <source>
        <dbReference type="SAM" id="MobiDB-lite"/>
    </source>
</evidence>
<dbReference type="InterPro" id="IPR036875">
    <property type="entry name" value="Znf_CCHC_sf"/>
</dbReference>
<reference evidence="4 5" key="1">
    <citation type="submission" date="2018-10" db="EMBL/GenBank/DDBJ databases">
        <title>Genome assembly for a Yunnan-Guizhou Plateau 3E fish, Anabarilius grahami (Regan), and its evolutionary and genetic applications.</title>
        <authorList>
            <person name="Jiang W."/>
        </authorList>
    </citation>
    <scope>NUCLEOTIDE SEQUENCE [LARGE SCALE GENOMIC DNA]</scope>
    <source>
        <strain evidence="4">AG-KIZ</strain>
        <tissue evidence="4">Muscle</tissue>
    </source>
</reference>
<organism evidence="4 5">
    <name type="scientific">Anabarilius grahami</name>
    <name type="common">Kanglang fish</name>
    <name type="synonym">Barilius grahami</name>
    <dbReference type="NCBI Taxonomy" id="495550"/>
    <lineage>
        <taxon>Eukaryota</taxon>
        <taxon>Metazoa</taxon>
        <taxon>Chordata</taxon>
        <taxon>Craniata</taxon>
        <taxon>Vertebrata</taxon>
        <taxon>Euteleostomi</taxon>
        <taxon>Actinopterygii</taxon>
        <taxon>Neopterygii</taxon>
        <taxon>Teleostei</taxon>
        <taxon>Ostariophysi</taxon>
        <taxon>Cypriniformes</taxon>
        <taxon>Xenocyprididae</taxon>
        <taxon>Xenocypridinae</taxon>
        <taxon>Xenocypridinae incertae sedis</taxon>
        <taxon>Anabarilius</taxon>
    </lineage>
</organism>
<dbReference type="InterPro" id="IPR021109">
    <property type="entry name" value="Peptidase_aspartic_dom_sf"/>
</dbReference>
<dbReference type="OrthoDB" id="5989194at2759"/>
<accession>A0A3N0YPL4</accession>
<protein>
    <submittedName>
        <fullName evidence="4">Retrotransposon-derived protein PEG10</fullName>
    </submittedName>
</protein>
<evidence type="ECO:0000313" key="4">
    <source>
        <dbReference type="EMBL" id="ROL48149.1"/>
    </source>
</evidence>
<evidence type="ECO:0000256" key="1">
    <source>
        <dbReference type="PROSITE-ProRule" id="PRU00047"/>
    </source>
</evidence>
<evidence type="ECO:0000313" key="5">
    <source>
        <dbReference type="Proteomes" id="UP000281406"/>
    </source>
</evidence>
<keyword evidence="1" id="KW-0862">Zinc</keyword>
<feature type="domain" description="CCHC-type" evidence="3">
    <location>
        <begin position="190"/>
        <end position="204"/>
    </location>
</feature>
<dbReference type="Pfam" id="PF13650">
    <property type="entry name" value="Asp_protease_2"/>
    <property type="match status" value="1"/>
</dbReference>
<dbReference type="PROSITE" id="PS50158">
    <property type="entry name" value="ZF_CCHC"/>
    <property type="match status" value="1"/>
</dbReference>
<dbReference type="AlphaFoldDB" id="A0A3N0YPL4"/>
<dbReference type="Proteomes" id="UP000281406">
    <property type="component" value="Unassembled WGS sequence"/>
</dbReference>
<name>A0A3N0YPL4_ANAGA</name>
<dbReference type="SUPFAM" id="SSF57756">
    <property type="entry name" value="Retrovirus zinc finger-like domains"/>
    <property type="match status" value="1"/>
</dbReference>
<evidence type="ECO:0000259" key="3">
    <source>
        <dbReference type="PROSITE" id="PS50158"/>
    </source>
</evidence>
<dbReference type="EMBL" id="RJVU01032893">
    <property type="protein sequence ID" value="ROL48149.1"/>
    <property type="molecule type" value="Genomic_DNA"/>
</dbReference>
<dbReference type="CDD" id="cd00303">
    <property type="entry name" value="retropepsin_like"/>
    <property type="match status" value="1"/>
</dbReference>
<comment type="caution">
    <text evidence="4">The sequence shown here is derived from an EMBL/GenBank/DDBJ whole genome shotgun (WGS) entry which is preliminary data.</text>
</comment>
<feature type="region of interest" description="Disordered" evidence="2">
    <location>
        <begin position="158"/>
        <end position="178"/>
    </location>
</feature>
<feature type="compositionally biased region" description="Basic residues" evidence="2">
    <location>
        <begin position="402"/>
        <end position="412"/>
    </location>
</feature>
<dbReference type="GO" id="GO:0008270">
    <property type="term" value="F:zinc ion binding"/>
    <property type="evidence" value="ECO:0007669"/>
    <property type="project" value="UniProtKB-KW"/>
</dbReference>
<dbReference type="GO" id="GO:0003676">
    <property type="term" value="F:nucleic acid binding"/>
    <property type="evidence" value="ECO:0007669"/>
    <property type="project" value="InterPro"/>
</dbReference>
<proteinExistence type="predicted"/>